<dbReference type="AlphaFoldDB" id="A0A8C2U889"/>
<evidence type="ECO:0000313" key="1">
    <source>
        <dbReference type="Ensembl" id="ENSCJPP00005023980.1"/>
    </source>
</evidence>
<reference evidence="1" key="3">
    <citation type="submission" date="2025-09" db="UniProtKB">
        <authorList>
            <consortium name="Ensembl"/>
        </authorList>
    </citation>
    <scope>IDENTIFICATION</scope>
</reference>
<dbReference type="GO" id="GO:0031267">
    <property type="term" value="F:small GTPase binding"/>
    <property type="evidence" value="ECO:0007669"/>
    <property type="project" value="Ensembl"/>
</dbReference>
<dbReference type="Ensembl" id="ENSCJPT00005032766.1">
    <property type="protein sequence ID" value="ENSCJPP00005023980.1"/>
    <property type="gene ID" value="ENSCJPG00005018954.1"/>
</dbReference>
<dbReference type="PANTHER" id="PTHR31508">
    <property type="entry name" value="PROTEIN PITCHFORK"/>
    <property type="match status" value="1"/>
</dbReference>
<dbReference type="OrthoDB" id="8189408at2759"/>
<dbReference type="Pfam" id="PF07004">
    <property type="entry name" value="SHIPPO-rpt"/>
    <property type="match status" value="2"/>
</dbReference>
<dbReference type="PANTHER" id="PTHR31508:SF2">
    <property type="entry name" value="PROTEIN PITCHFORK"/>
    <property type="match status" value="1"/>
</dbReference>
<protein>
    <submittedName>
        <fullName evidence="1">Ciliary microtubule associated protein 3</fullName>
    </submittedName>
</protein>
<dbReference type="GO" id="GO:0043015">
    <property type="term" value="F:gamma-tubulin binding"/>
    <property type="evidence" value="ECO:0007669"/>
    <property type="project" value="Ensembl"/>
</dbReference>
<evidence type="ECO:0000313" key="2">
    <source>
        <dbReference type="Proteomes" id="UP000694412"/>
    </source>
</evidence>
<dbReference type="CTD" id="128344"/>
<dbReference type="KEGG" id="cjo:107324929"/>
<dbReference type="GeneTree" id="ENSGT00390000001017"/>
<dbReference type="GO" id="GO:0019901">
    <property type="term" value="F:protein kinase binding"/>
    <property type="evidence" value="ECO:0007669"/>
    <property type="project" value="Ensembl"/>
</dbReference>
<keyword evidence="2" id="KW-1185">Reference proteome</keyword>
<name>A0A8C2U889_COTJA</name>
<dbReference type="InterPro" id="IPR010736">
    <property type="entry name" value="SHIPPO-rpt"/>
</dbReference>
<gene>
    <name evidence="1" type="primary">CIMAP3</name>
</gene>
<reference evidence="1" key="2">
    <citation type="submission" date="2025-08" db="UniProtKB">
        <authorList>
            <consortium name="Ensembl"/>
        </authorList>
    </citation>
    <scope>IDENTIFICATION</scope>
</reference>
<dbReference type="Proteomes" id="UP000694412">
    <property type="component" value="Chromosome 26"/>
</dbReference>
<dbReference type="GO" id="GO:0048487">
    <property type="term" value="F:beta-tubulin binding"/>
    <property type="evidence" value="ECO:0007669"/>
    <property type="project" value="Ensembl"/>
</dbReference>
<reference evidence="1" key="1">
    <citation type="submission" date="2015-11" db="EMBL/GenBank/DDBJ databases">
        <authorList>
            <consortium name="International Coturnix japonica Genome Analysis Consortium"/>
            <person name="Warren W."/>
            <person name="Burt D.W."/>
            <person name="Antin P.B."/>
            <person name="Lanford R."/>
            <person name="Gros J."/>
            <person name="Wilson R.K."/>
        </authorList>
    </citation>
    <scope>NUCLEOTIDE SEQUENCE [LARGE SCALE GENOMIC DNA]</scope>
</reference>
<dbReference type="GO" id="GO:0031344">
    <property type="term" value="P:regulation of cell projection organization"/>
    <property type="evidence" value="ECO:0007669"/>
    <property type="project" value="TreeGrafter"/>
</dbReference>
<sequence>MFAEWQRRASQRRISFRLLNDQELFPPDHAPAKIAIQPEASTEIPTLGPGCYPSQEEMCLRYSFGIRPLSVKGYVIGARTARRFIPEPRTVTPAPGTYQPFWTTERKHQPNYAPFLSKTTRFPDKPQNKEFFPGPGTYNADKRLHKNITWPMKFGAPDWSLVPMPSRRMLRTEVQKLIADREFIKHRNRVAYLSLYES</sequence>
<accession>A0A8C2U889</accession>
<organism evidence="1 2">
    <name type="scientific">Coturnix japonica</name>
    <name type="common">Japanese quail</name>
    <name type="synonym">Coturnix coturnix japonica</name>
    <dbReference type="NCBI Taxonomy" id="93934"/>
    <lineage>
        <taxon>Eukaryota</taxon>
        <taxon>Metazoa</taxon>
        <taxon>Chordata</taxon>
        <taxon>Craniata</taxon>
        <taxon>Vertebrata</taxon>
        <taxon>Euteleostomi</taxon>
        <taxon>Archelosauria</taxon>
        <taxon>Archosauria</taxon>
        <taxon>Dinosauria</taxon>
        <taxon>Saurischia</taxon>
        <taxon>Theropoda</taxon>
        <taxon>Coelurosauria</taxon>
        <taxon>Aves</taxon>
        <taxon>Neognathae</taxon>
        <taxon>Galloanserae</taxon>
        <taxon>Galliformes</taxon>
        <taxon>Phasianidae</taxon>
        <taxon>Perdicinae</taxon>
        <taxon>Coturnix</taxon>
    </lineage>
</organism>
<dbReference type="GO" id="GO:0019894">
    <property type="term" value="F:kinesin binding"/>
    <property type="evidence" value="ECO:0007669"/>
    <property type="project" value="Ensembl"/>
</dbReference>
<proteinExistence type="predicted"/>
<dbReference type="GeneID" id="107324929"/>
<dbReference type="InterPro" id="IPR033602">
    <property type="entry name" value="CIMAP3"/>
</dbReference>